<evidence type="ECO:0008006" key="4">
    <source>
        <dbReference type="Google" id="ProtNLM"/>
    </source>
</evidence>
<evidence type="ECO:0000313" key="2">
    <source>
        <dbReference type="EMBL" id="WBL36285.1"/>
    </source>
</evidence>
<evidence type="ECO:0000313" key="3">
    <source>
        <dbReference type="Proteomes" id="UP001212803"/>
    </source>
</evidence>
<feature type="region of interest" description="Disordered" evidence="1">
    <location>
        <begin position="67"/>
        <end position="89"/>
    </location>
</feature>
<accession>A0ABY7M7A3</accession>
<dbReference type="EMBL" id="CP115149">
    <property type="protein sequence ID" value="WBL36285.1"/>
    <property type="molecule type" value="Genomic_DNA"/>
</dbReference>
<feature type="compositionally biased region" description="Pro residues" evidence="1">
    <location>
        <begin position="67"/>
        <end position="81"/>
    </location>
</feature>
<dbReference type="Gene3D" id="1.10.4190.10">
    <property type="entry name" value="Urease accessory protein UreF"/>
    <property type="match status" value="1"/>
</dbReference>
<name>A0ABY7M7A3_9CHLR</name>
<dbReference type="RefSeq" id="WP_270056809.1">
    <property type="nucleotide sequence ID" value="NZ_CP115149.1"/>
</dbReference>
<keyword evidence="3" id="KW-1185">Reference proteome</keyword>
<evidence type="ECO:0000256" key="1">
    <source>
        <dbReference type="SAM" id="MobiDB-lite"/>
    </source>
</evidence>
<dbReference type="InterPro" id="IPR038277">
    <property type="entry name" value="UreF_sf"/>
</dbReference>
<gene>
    <name evidence="2" type="ORF">O0235_01465</name>
</gene>
<sequence length="89" mass="9211">MERETGTLPLLRLLQLADSAFPIGAFAYSHGLETLAAEGRLAGESGLADLLRRYIAGPVCGQLCLPPAPRLTPAPTAPSPAPTTGSTVR</sequence>
<protein>
    <recommendedName>
        <fullName evidence="4">Urease accessory protein UreF</fullName>
    </recommendedName>
</protein>
<reference evidence="2 3" key="1">
    <citation type="journal article" date="2023" name="ISME J.">
        <title>Thermophilic Dehalococcoidia with unusual traits shed light on an unexpected past.</title>
        <authorList>
            <person name="Palmer M."/>
            <person name="Covington J.K."/>
            <person name="Zhou E.M."/>
            <person name="Thomas S.C."/>
            <person name="Habib N."/>
            <person name="Seymour C.O."/>
            <person name="Lai D."/>
            <person name="Johnston J."/>
            <person name="Hashimi A."/>
            <person name="Jiao J.Y."/>
            <person name="Muok A.R."/>
            <person name="Liu L."/>
            <person name="Xian W.D."/>
            <person name="Zhi X.Y."/>
            <person name="Li M.M."/>
            <person name="Silva L.P."/>
            <person name="Bowen B.P."/>
            <person name="Louie K."/>
            <person name="Briegel A."/>
            <person name="Pett-Ridge J."/>
            <person name="Weber P.K."/>
            <person name="Tocheva E.I."/>
            <person name="Woyke T."/>
            <person name="Northen T.R."/>
            <person name="Mayali X."/>
            <person name="Li W.J."/>
            <person name="Hedlund B.P."/>
        </authorList>
    </citation>
    <scope>NUCLEOTIDE SEQUENCE [LARGE SCALE GENOMIC DNA]</scope>
    <source>
        <strain evidence="2 3">YIM 72310</strain>
    </source>
</reference>
<proteinExistence type="predicted"/>
<dbReference type="Proteomes" id="UP001212803">
    <property type="component" value="Chromosome"/>
</dbReference>
<organism evidence="2 3">
    <name type="scientific">Tepidiforma flava</name>
    <dbReference type="NCBI Taxonomy" id="3004094"/>
    <lineage>
        <taxon>Bacteria</taxon>
        <taxon>Bacillati</taxon>
        <taxon>Chloroflexota</taxon>
        <taxon>Tepidiformia</taxon>
        <taxon>Tepidiformales</taxon>
        <taxon>Tepidiformaceae</taxon>
        <taxon>Tepidiforma</taxon>
    </lineage>
</organism>